<gene>
    <name evidence="1" type="ORF">HNP71_001898</name>
</gene>
<dbReference type="Proteomes" id="UP000553706">
    <property type="component" value="Unassembled WGS sequence"/>
</dbReference>
<dbReference type="RefSeq" id="WP_183266641.1">
    <property type="nucleotide sequence ID" value="NZ_JACHFJ010000008.1"/>
</dbReference>
<accession>A0A840VD58</accession>
<dbReference type="EMBL" id="JACHFJ010000008">
    <property type="protein sequence ID" value="MBB5373634.1"/>
    <property type="molecule type" value="Genomic_DNA"/>
</dbReference>
<dbReference type="AlphaFoldDB" id="A0A840VD58"/>
<organism evidence="1 2">
    <name type="scientific">Acidocella aromatica</name>
    <dbReference type="NCBI Taxonomy" id="1303579"/>
    <lineage>
        <taxon>Bacteria</taxon>
        <taxon>Pseudomonadati</taxon>
        <taxon>Pseudomonadota</taxon>
        <taxon>Alphaproteobacteria</taxon>
        <taxon>Acetobacterales</taxon>
        <taxon>Acidocellaceae</taxon>
        <taxon>Acidocella</taxon>
    </lineage>
</organism>
<keyword evidence="2" id="KW-1185">Reference proteome</keyword>
<comment type="caution">
    <text evidence="1">The sequence shown here is derived from an EMBL/GenBank/DDBJ whole genome shotgun (WGS) entry which is preliminary data.</text>
</comment>
<evidence type="ECO:0000313" key="1">
    <source>
        <dbReference type="EMBL" id="MBB5373634.1"/>
    </source>
</evidence>
<sequence>MADQADVENALAALVANAIYPNGTGAASVTGQVCKVYRGYPNPSALDADLAAGIVHVSVMAGDRLVRNVTRYPRQWQVVKPVSQVLSVMVQGVSATFSGTCAVGQLAGVLVNEQTFSYAVQASDSPATVASNLAAMIRAAGWIVNYAGAGLTVPGADRFAARVVAGGGALQEIRRQVQDFKVTMWCPSPMVRDEIAPVIDEALTAVKFMPLADGSAGHMVFAGTATQDGGAETSLFRRELVWAVEYPTTLAQMAPAMLFGTVTAMADAVVLGDFQS</sequence>
<reference evidence="1 2" key="1">
    <citation type="submission" date="2020-08" db="EMBL/GenBank/DDBJ databases">
        <title>Genomic Encyclopedia of Type Strains, Phase IV (KMG-IV): sequencing the most valuable type-strain genomes for metagenomic binning, comparative biology and taxonomic classification.</title>
        <authorList>
            <person name="Goeker M."/>
        </authorList>
    </citation>
    <scope>NUCLEOTIDE SEQUENCE [LARGE SCALE GENOMIC DNA]</scope>
    <source>
        <strain evidence="1 2">DSM 27026</strain>
    </source>
</reference>
<name>A0A840VD58_9PROT</name>
<protein>
    <submittedName>
        <fullName evidence="1">Phage tail sheath gpL-like</fullName>
    </submittedName>
</protein>
<proteinExistence type="predicted"/>
<evidence type="ECO:0000313" key="2">
    <source>
        <dbReference type="Proteomes" id="UP000553706"/>
    </source>
</evidence>